<dbReference type="InterPro" id="IPR000734">
    <property type="entry name" value="TAG_lipase"/>
</dbReference>
<dbReference type="CDD" id="cd00707">
    <property type="entry name" value="Pancreat_lipase_like"/>
    <property type="match status" value="1"/>
</dbReference>
<dbReference type="AlphaFoldDB" id="A0A9P0G323"/>
<keyword evidence="3" id="KW-0964">Secreted</keyword>
<reference evidence="6" key="1">
    <citation type="submission" date="2021-12" db="EMBL/GenBank/DDBJ databases">
        <authorList>
            <person name="King R."/>
        </authorList>
    </citation>
    <scope>NUCLEOTIDE SEQUENCE</scope>
</reference>
<dbReference type="InterPro" id="IPR013818">
    <property type="entry name" value="Lipase"/>
</dbReference>
<evidence type="ECO:0000313" key="7">
    <source>
        <dbReference type="Proteomes" id="UP001153714"/>
    </source>
</evidence>
<comment type="similarity">
    <text evidence="2 4">Belongs to the AB hydrolase superfamily. Lipase family.</text>
</comment>
<evidence type="ECO:0000256" key="3">
    <source>
        <dbReference type="ARBA" id="ARBA00022525"/>
    </source>
</evidence>
<dbReference type="EMBL" id="OU893334">
    <property type="protein sequence ID" value="CAH0758113.1"/>
    <property type="molecule type" value="Genomic_DNA"/>
</dbReference>
<dbReference type="GO" id="GO:0005615">
    <property type="term" value="C:extracellular space"/>
    <property type="evidence" value="ECO:0007669"/>
    <property type="project" value="TreeGrafter"/>
</dbReference>
<evidence type="ECO:0000256" key="1">
    <source>
        <dbReference type="ARBA" id="ARBA00004613"/>
    </source>
</evidence>
<dbReference type="PANTHER" id="PTHR11610:SF173">
    <property type="entry name" value="LIPASE DOMAIN-CONTAINING PROTEIN-RELATED"/>
    <property type="match status" value="1"/>
</dbReference>
<dbReference type="OrthoDB" id="199913at2759"/>
<dbReference type="PRINTS" id="PR00821">
    <property type="entry name" value="TAGLIPASE"/>
</dbReference>
<dbReference type="GO" id="GO:0016298">
    <property type="term" value="F:lipase activity"/>
    <property type="evidence" value="ECO:0007669"/>
    <property type="project" value="InterPro"/>
</dbReference>
<protein>
    <recommendedName>
        <fullName evidence="5">Lipase domain-containing protein</fullName>
    </recommendedName>
</protein>
<accession>A0A9P0G323</accession>
<dbReference type="Gene3D" id="3.40.50.1820">
    <property type="entry name" value="alpha/beta hydrolase"/>
    <property type="match status" value="1"/>
</dbReference>
<dbReference type="InterPro" id="IPR033906">
    <property type="entry name" value="Lipase_N"/>
</dbReference>
<evidence type="ECO:0000313" key="6">
    <source>
        <dbReference type="EMBL" id="CAH0758113.1"/>
    </source>
</evidence>
<sequence length="290" mass="32202">MHLVDLETEPDYKVLADIQRNPANNQYILFTRQNPENGQSLVMNDAESIRNSFYNPRVPTVVVTHGWLSGQNTNINPTIRDAYLETSDVNVIILDWRRLAISNYVTAVRGVPGVGRGLGQFIKFLIETTGADINEFHLIGFSLGAHVVGNAGRELEGKVARITGLDPGGLLWNDNDERLDPTDGVYVEAIYTARNATGLRIGVVVGDAEFFPNGGFSQPGCSNPLCNHNRAYELFSSTIKRNHLVGNLCESYLELTLNACHGRPMHMGNDDLRKTGYGMYRLNTGERYPF</sequence>
<feature type="domain" description="Lipase" evidence="5">
    <location>
        <begin position="19"/>
        <end position="290"/>
    </location>
</feature>
<dbReference type="Proteomes" id="UP001153714">
    <property type="component" value="Chromosome 3"/>
</dbReference>
<dbReference type="InterPro" id="IPR029058">
    <property type="entry name" value="AB_hydrolase_fold"/>
</dbReference>
<proteinExistence type="inferred from homology"/>
<organism evidence="6 7">
    <name type="scientific">Diatraea saccharalis</name>
    <name type="common">sugarcane borer</name>
    <dbReference type="NCBI Taxonomy" id="40085"/>
    <lineage>
        <taxon>Eukaryota</taxon>
        <taxon>Metazoa</taxon>
        <taxon>Ecdysozoa</taxon>
        <taxon>Arthropoda</taxon>
        <taxon>Hexapoda</taxon>
        <taxon>Insecta</taxon>
        <taxon>Pterygota</taxon>
        <taxon>Neoptera</taxon>
        <taxon>Endopterygota</taxon>
        <taxon>Lepidoptera</taxon>
        <taxon>Glossata</taxon>
        <taxon>Ditrysia</taxon>
        <taxon>Pyraloidea</taxon>
        <taxon>Crambidae</taxon>
        <taxon>Crambinae</taxon>
        <taxon>Diatraea</taxon>
    </lineage>
</organism>
<dbReference type="PANTHER" id="PTHR11610">
    <property type="entry name" value="LIPASE"/>
    <property type="match status" value="1"/>
</dbReference>
<comment type="subcellular location">
    <subcellularLocation>
        <location evidence="1">Secreted</location>
    </subcellularLocation>
</comment>
<evidence type="ECO:0000259" key="5">
    <source>
        <dbReference type="Pfam" id="PF00151"/>
    </source>
</evidence>
<reference evidence="6" key="2">
    <citation type="submission" date="2022-10" db="EMBL/GenBank/DDBJ databases">
        <authorList>
            <consortium name="ENA_rothamsted_submissions"/>
            <consortium name="culmorum"/>
            <person name="King R."/>
        </authorList>
    </citation>
    <scope>NUCLEOTIDE SEQUENCE</scope>
</reference>
<name>A0A9P0G323_9NEOP</name>
<keyword evidence="7" id="KW-1185">Reference proteome</keyword>
<evidence type="ECO:0000256" key="2">
    <source>
        <dbReference type="ARBA" id="ARBA00010701"/>
    </source>
</evidence>
<gene>
    <name evidence="6" type="ORF">DIATSA_LOCUS8591</name>
</gene>
<dbReference type="Pfam" id="PF00151">
    <property type="entry name" value="Lipase"/>
    <property type="match status" value="1"/>
</dbReference>
<evidence type="ECO:0000256" key="4">
    <source>
        <dbReference type="RuleBase" id="RU004262"/>
    </source>
</evidence>
<dbReference type="SUPFAM" id="SSF53474">
    <property type="entry name" value="alpha/beta-Hydrolases"/>
    <property type="match status" value="1"/>
</dbReference>
<dbReference type="GO" id="GO:0016042">
    <property type="term" value="P:lipid catabolic process"/>
    <property type="evidence" value="ECO:0007669"/>
    <property type="project" value="TreeGrafter"/>
</dbReference>
<dbReference type="GO" id="GO:0017171">
    <property type="term" value="F:serine hydrolase activity"/>
    <property type="evidence" value="ECO:0007669"/>
    <property type="project" value="TreeGrafter"/>
</dbReference>